<evidence type="ECO:0000256" key="1">
    <source>
        <dbReference type="ARBA" id="ARBA00006479"/>
    </source>
</evidence>
<evidence type="ECO:0000259" key="2">
    <source>
        <dbReference type="Pfam" id="PF12802"/>
    </source>
</evidence>
<dbReference type="InterPro" id="IPR043129">
    <property type="entry name" value="ATPase_NBD"/>
</dbReference>
<dbReference type="Gene3D" id="3.30.420.40">
    <property type="match status" value="2"/>
</dbReference>
<dbReference type="Gene3D" id="1.10.10.10">
    <property type="entry name" value="Winged helix-like DNA-binding domain superfamily/Winged helix DNA-binding domain"/>
    <property type="match status" value="1"/>
</dbReference>
<dbReference type="SUPFAM" id="SSF46785">
    <property type="entry name" value="Winged helix' DNA-binding domain"/>
    <property type="match status" value="1"/>
</dbReference>
<gene>
    <name evidence="3" type="ORF">B5766_11905</name>
</gene>
<proteinExistence type="inferred from homology"/>
<comment type="similarity">
    <text evidence="1">Belongs to the ROK (NagC/XylR) family.</text>
</comment>
<dbReference type="Proteomes" id="UP000219994">
    <property type="component" value="Unassembled WGS sequence"/>
</dbReference>
<name>A0A2A6FP10_9MICO</name>
<dbReference type="InterPro" id="IPR036388">
    <property type="entry name" value="WH-like_DNA-bd_sf"/>
</dbReference>
<sequence>MTKHRWRWSLQQAATSTIFRHLFAPSREDLPPIGYARSVPSTHSPGAAHRNGVDVQRGANLPLVSGYNESVVLDVIRRSRTQLSRADITTITGLSPQTITNVTRRLIAQGLVVEAGTQIHGRGKPPTILQLVPSSRFTIGVHLDPAVINYVLLDLAGTTVAHTCSADPPSSDPAATIKDMAREIESLLESSGVERDRVVGVGIAVPGPIDAAGGILVSPPLLRSWRDVPVRDSLAELTGMSVLLETDVNAAAVAELWADRDDSGDFAFFYLGSGIGTGLALGRQVHRGPTGNAGDGGTIMVPSAELPAGRKSEMLGHLATPQFLTEYAIDLGLVPQDSSFDTVLARAAEHDPAVLALFQRAAGWIGSAIVTLVNLLDISAVIFGGPFWNSISRYTLPAIVREVEQSPRRSTHRSLRFRSTILGEHVVAIGAASLVLESLYSPRATTLLIRE</sequence>
<dbReference type="PANTHER" id="PTHR18964">
    <property type="entry name" value="ROK (REPRESSOR, ORF, KINASE) FAMILY"/>
    <property type="match status" value="1"/>
</dbReference>
<dbReference type="InterPro" id="IPR036390">
    <property type="entry name" value="WH_DNA-bd_sf"/>
</dbReference>
<dbReference type="AlphaFoldDB" id="A0A2A6FP10"/>
<reference evidence="4" key="1">
    <citation type="submission" date="2017-03" db="EMBL/GenBank/DDBJ databases">
        <authorList>
            <person name="Lund M.B."/>
        </authorList>
    </citation>
    <scope>NUCLEOTIDE SEQUENCE [LARGE SCALE GENOMIC DNA]</scope>
</reference>
<evidence type="ECO:0000313" key="4">
    <source>
        <dbReference type="Proteomes" id="UP000219994"/>
    </source>
</evidence>
<dbReference type="InterPro" id="IPR000600">
    <property type="entry name" value="ROK"/>
</dbReference>
<evidence type="ECO:0000313" key="3">
    <source>
        <dbReference type="EMBL" id="PDQ34341.1"/>
    </source>
</evidence>
<protein>
    <recommendedName>
        <fullName evidence="2">HTH marR-type domain-containing protein</fullName>
    </recommendedName>
</protein>
<dbReference type="Pfam" id="PF00480">
    <property type="entry name" value="ROK"/>
    <property type="match status" value="1"/>
</dbReference>
<dbReference type="PANTHER" id="PTHR18964:SF149">
    <property type="entry name" value="BIFUNCTIONAL UDP-N-ACETYLGLUCOSAMINE 2-EPIMERASE_N-ACETYLMANNOSAMINE KINASE"/>
    <property type="match status" value="1"/>
</dbReference>
<dbReference type="SUPFAM" id="SSF53067">
    <property type="entry name" value="Actin-like ATPase domain"/>
    <property type="match status" value="1"/>
</dbReference>
<dbReference type="Pfam" id="PF12802">
    <property type="entry name" value="MarR_2"/>
    <property type="match status" value="1"/>
</dbReference>
<feature type="domain" description="HTH marR-type" evidence="2">
    <location>
        <begin position="69"/>
        <end position="122"/>
    </location>
</feature>
<dbReference type="InterPro" id="IPR000835">
    <property type="entry name" value="HTH_MarR-typ"/>
</dbReference>
<comment type="caution">
    <text evidence="3">The sequence shown here is derived from an EMBL/GenBank/DDBJ whole genome shotgun (WGS) entry which is preliminary data.</text>
</comment>
<organism evidence="3 4">
    <name type="scientific">Candidatus Lumbricidiphila eiseniae</name>
    <dbReference type="NCBI Taxonomy" id="1969409"/>
    <lineage>
        <taxon>Bacteria</taxon>
        <taxon>Bacillati</taxon>
        <taxon>Actinomycetota</taxon>
        <taxon>Actinomycetes</taxon>
        <taxon>Micrococcales</taxon>
        <taxon>Microbacteriaceae</taxon>
        <taxon>Candidatus Lumbricidiphila</taxon>
    </lineage>
</organism>
<accession>A0A2A6FP10</accession>
<dbReference type="EMBL" id="NAEP01000056">
    <property type="protein sequence ID" value="PDQ34341.1"/>
    <property type="molecule type" value="Genomic_DNA"/>
</dbReference>